<evidence type="ECO:0000313" key="2">
    <source>
        <dbReference type="Proteomes" id="UP000198546"/>
    </source>
</evidence>
<gene>
    <name evidence="1" type="ORF">SAMN04489747_3935</name>
</gene>
<keyword evidence="2" id="KW-1185">Reference proteome</keyword>
<accession>A0A1G7EG99</accession>
<dbReference type="AlphaFoldDB" id="A0A1G7EG99"/>
<name>A0A1G7EG99_9ACTN</name>
<proteinExistence type="predicted"/>
<dbReference type="SUPFAM" id="SSF53850">
    <property type="entry name" value="Periplasmic binding protein-like II"/>
    <property type="match status" value="1"/>
</dbReference>
<dbReference type="InterPro" id="IPR050490">
    <property type="entry name" value="Bact_solute-bd_prot1"/>
</dbReference>
<dbReference type="Proteomes" id="UP000198546">
    <property type="component" value="Chromosome i"/>
</dbReference>
<dbReference type="EMBL" id="LT629688">
    <property type="protein sequence ID" value="SDE62661.1"/>
    <property type="molecule type" value="Genomic_DNA"/>
</dbReference>
<evidence type="ECO:0000313" key="1">
    <source>
        <dbReference type="EMBL" id="SDE62661.1"/>
    </source>
</evidence>
<dbReference type="InterPro" id="IPR006059">
    <property type="entry name" value="SBP"/>
</dbReference>
<dbReference type="OrthoDB" id="7918484at2"/>
<dbReference type="PROSITE" id="PS51318">
    <property type="entry name" value="TAT"/>
    <property type="match status" value="1"/>
</dbReference>
<sequence length="433" mass="46138">MNLSRRTLLAGAGAGTAASLSGCAGLTGNTGGSSEEGGQTTLSFVNWSGETEKEAFDALIGRFEAANPDIRVQTDTVPYASIQQNIDSRFQAGSPPDLFRVSYIDIGQYTSQGVLLDVSDVLGGDRAQAFVPGLYQGVVYDGKPYGVPHQIDTTAVLYRVDAFEAAGISDVPTGLDDAWTWEEFAEVADRLKGSVTDGQFPFVYNWQAAGAYRWLSWLFQADGRLITEGLDAAAIDSDAGRRALDFTTSFFEQGWVAPNTSTKATTYADDEFIAGAAAMAFVGDFTLPNIDGEVDFEYGVLPMPRDVSAASDLGGNAIVAAAEGPNPEAAARFCAFIAEEDQMRQYCEATGQLPTLTSLTETELDFAVRPDLMPTFVEQATTLTAEQVSQVTVPGFGRINTILGDQLEQSFLQGRSTEDTLAALSDAVGQALQ</sequence>
<reference evidence="1 2" key="1">
    <citation type="submission" date="2016-10" db="EMBL/GenBank/DDBJ databases">
        <authorList>
            <person name="de Groot N.N."/>
        </authorList>
    </citation>
    <scope>NUCLEOTIDE SEQUENCE [LARGE SCALE GENOMIC DNA]</scope>
    <source>
        <strain evidence="1 2">MON 2.2</strain>
    </source>
</reference>
<dbReference type="Pfam" id="PF01547">
    <property type="entry name" value="SBP_bac_1"/>
    <property type="match status" value="1"/>
</dbReference>
<dbReference type="RefSeq" id="WP_157677244.1">
    <property type="nucleotide sequence ID" value="NZ_LT629688.1"/>
</dbReference>
<dbReference type="Gene3D" id="3.40.190.10">
    <property type="entry name" value="Periplasmic binding protein-like II"/>
    <property type="match status" value="1"/>
</dbReference>
<protein>
    <submittedName>
        <fullName evidence="1">ABC-type glycerol-3-phosphate transport system, substrate-binding protein</fullName>
    </submittedName>
</protein>
<dbReference type="PANTHER" id="PTHR43649:SF30">
    <property type="entry name" value="ABC TRANSPORTER SUBSTRATE-BINDING PROTEIN"/>
    <property type="match status" value="1"/>
</dbReference>
<dbReference type="InterPro" id="IPR006311">
    <property type="entry name" value="TAT_signal"/>
</dbReference>
<dbReference type="CDD" id="cd13585">
    <property type="entry name" value="PBP2_TMBP_like"/>
    <property type="match status" value="1"/>
</dbReference>
<organism evidence="1 2">
    <name type="scientific">Auraticoccus monumenti</name>
    <dbReference type="NCBI Taxonomy" id="675864"/>
    <lineage>
        <taxon>Bacteria</taxon>
        <taxon>Bacillati</taxon>
        <taxon>Actinomycetota</taxon>
        <taxon>Actinomycetes</taxon>
        <taxon>Propionibacteriales</taxon>
        <taxon>Propionibacteriaceae</taxon>
        <taxon>Auraticoccus</taxon>
    </lineage>
</organism>
<dbReference type="PANTHER" id="PTHR43649">
    <property type="entry name" value="ARABINOSE-BINDING PROTEIN-RELATED"/>
    <property type="match status" value="1"/>
</dbReference>
<dbReference type="STRING" id="675864.SAMN04489747_3935"/>
<dbReference type="PROSITE" id="PS51257">
    <property type="entry name" value="PROKAR_LIPOPROTEIN"/>
    <property type="match status" value="1"/>
</dbReference>